<dbReference type="AlphaFoldDB" id="A0AAD7AUX0"/>
<comment type="caution">
    <text evidence="2">The sequence shown here is derived from an EMBL/GenBank/DDBJ whole genome shotgun (WGS) entry which is preliminary data.</text>
</comment>
<sequence length="126" mass="14118">MHGWLAKMRGTLLGNEDLRSKIPFQGMREMRDARAYKRAKRSSPSTRKPAARRDPGPSAVFGSLNPKPRPVARGTQYRSTSSNRVVGRPPPRRSSQQSSRLSNSRRPSAASRQSSHPTPQRRQSGR</sequence>
<reference evidence="2" key="1">
    <citation type="submission" date="2023-03" db="EMBL/GenBank/DDBJ databases">
        <title>Massive genome expansion in bonnet fungi (Mycena s.s.) driven by repeated elements and novel gene families across ecological guilds.</title>
        <authorList>
            <consortium name="Lawrence Berkeley National Laboratory"/>
            <person name="Harder C.B."/>
            <person name="Miyauchi S."/>
            <person name="Viragh M."/>
            <person name="Kuo A."/>
            <person name="Thoen E."/>
            <person name="Andreopoulos B."/>
            <person name="Lu D."/>
            <person name="Skrede I."/>
            <person name="Drula E."/>
            <person name="Henrissat B."/>
            <person name="Morin E."/>
            <person name="Kohler A."/>
            <person name="Barry K."/>
            <person name="LaButti K."/>
            <person name="Morin E."/>
            <person name="Salamov A."/>
            <person name="Lipzen A."/>
            <person name="Mereny Z."/>
            <person name="Hegedus B."/>
            <person name="Baldrian P."/>
            <person name="Stursova M."/>
            <person name="Weitz H."/>
            <person name="Taylor A."/>
            <person name="Grigoriev I.V."/>
            <person name="Nagy L.G."/>
            <person name="Martin F."/>
            <person name="Kauserud H."/>
        </authorList>
    </citation>
    <scope>NUCLEOTIDE SEQUENCE</scope>
    <source>
        <strain evidence="2">CBHHK002</strain>
    </source>
</reference>
<dbReference type="EMBL" id="JARIHO010000001">
    <property type="protein sequence ID" value="KAJ7368503.1"/>
    <property type="molecule type" value="Genomic_DNA"/>
</dbReference>
<name>A0AAD7AUX0_9AGAR</name>
<evidence type="ECO:0000313" key="2">
    <source>
        <dbReference type="EMBL" id="KAJ7368503.1"/>
    </source>
</evidence>
<keyword evidence="3" id="KW-1185">Reference proteome</keyword>
<proteinExistence type="predicted"/>
<organism evidence="2 3">
    <name type="scientific">Mycena albidolilacea</name>
    <dbReference type="NCBI Taxonomy" id="1033008"/>
    <lineage>
        <taxon>Eukaryota</taxon>
        <taxon>Fungi</taxon>
        <taxon>Dikarya</taxon>
        <taxon>Basidiomycota</taxon>
        <taxon>Agaricomycotina</taxon>
        <taxon>Agaricomycetes</taxon>
        <taxon>Agaricomycetidae</taxon>
        <taxon>Agaricales</taxon>
        <taxon>Marasmiineae</taxon>
        <taxon>Mycenaceae</taxon>
        <taxon>Mycena</taxon>
    </lineage>
</organism>
<accession>A0AAD7AUX0</accession>
<feature type="compositionally biased region" description="Low complexity" evidence="1">
    <location>
        <begin position="81"/>
        <end position="115"/>
    </location>
</feature>
<feature type="compositionally biased region" description="Polar residues" evidence="1">
    <location>
        <begin position="116"/>
        <end position="126"/>
    </location>
</feature>
<evidence type="ECO:0000313" key="3">
    <source>
        <dbReference type="Proteomes" id="UP001218218"/>
    </source>
</evidence>
<dbReference type="Proteomes" id="UP001218218">
    <property type="component" value="Unassembled WGS sequence"/>
</dbReference>
<feature type="region of interest" description="Disordered" evidence="1">
    <location>
        <begin position="1"/>
        <end position="126"/>
    </location>
</feature>
<protein>
    <submittedName>
        <fullName evidence="2">Uncharacterized protein</fullName>
    </submittedName>
</protein>
<gene>
    <name evidence="2" type="ORF">DFH08DRAFT_947412</name>
</gene>
<evidence type="ECO:0000256" key="1">
    <source>
        <dbReference type="SAM" id="MobiDB-lite"/>
    </source>
</evidence>